<dbReference type="EMBL" id="CAEKKB010000008">
    <property type="protein sequence ID" value="CAB4322189.1"/>
    <property type="molecule type" value="Genomic_DNA"/>
</dbReference>
<evidence type="ECO:0000313" key="1">
    <source>
        <dbReference type="EMBL" id="CAB4291874.1"/>
    </source>
</evidence>
<evidence type="ECO:0000313" key="2">
    <source>
        <dbReference type="EMBL" id="CAB4322189.1"/>
    </source>
</evidence>
<name>A0A6J5VWG4_PRUAR</name>
<dbReference type="EMBL" id="CAEKDK010000008">
    <property type="protein sequence ID" value="CAB4291874.1"/>
    <property type="molecule type" value="Genomic_DNA"/>
</dbReference>
<gene>
    <name evidence="1" type="ORF">CURHAP_LOCUS52278</name>
    <name evidence="2" type="ORF">ORAREDHAP_LOCUS51522</name>
</gene>
<dbReference type="Proteomes" id="UP000507222">
    <property type="component" value="Unassembled WGS sequence"/>
</dbReference>
<evidence type="ECO:0000313" key="3">
    <source>
        <dbReference type="Proteomes" id="UP000507222"/>
    </source>
</evidence>
<dbReference type="AlphaFoldDB" id="A0A6J5VWG4"/>
<keyword evidence="4" id="KW-1185">Reference proteome</keyword>
<organism evidence="1 3">
    <name type="scientific">Prunus armeniaca</name>
    <name type="common">Apricot</name>
    <name type="synonym">Armeniaca vulgaris</name>
    <dbReference type="NCBI Taxonomy" id="36596"/>
    <lineage>
        <taxon>Eukaryota</taxon>
        <taxon>Viridiplantae</taxon>
        <taxon>Streptophyta</taxon>
        <taxon>Embryophyta</taxon>
        <taxon>Tracheophyta</taxon>
        <taxon>Spermatophyta</taxon>
        <taxon>Magnoliopsida</taxon>
        <taxon>eudicotyledons</taxon>
        <taxon>Gunneridae</taxon>
        <taxon>Pentapetalae</taxon>
        <taxon>rosids</taxon>
        <taxon>fabids</taxon>
        <taxon>Rosales</taxon>
        <taxon>Rosaceae</taxon>
        <taxon>Amygdaloideae</taxon>
        <taxon>Amygdaleae</taxon>
        <taxon>Prunus</taxon>
    </lineage>
</organism>
<reference evidence="1 3" key="2">
    <citation type="submission" date="2020-05" db="EMBL/GenBank/DDBJ databases">
        <authorList>
            <person name="Campoy J."/>
            <person name="Schneeberger K."/>
            <person name="Spophaly S."/>
        </authorList>
    </citation>
    <scope>NUCLEOTIDE SEQUENCE [LARGE SCALE GENOMIC DNA]</scope>
    <source>
        <strain evidence="1">PruArmRojPasFocal</strain>
    </source>
</reference>
<accession>A0A6J5VWG4</accession>
<evidence type="ECO:0000313" key="4">
    <source>
        <dbReference type="Proteomes" id="UP000507245"/>
    </source>
</evidence>
<dbReference type="Proteomes" id="UP000507245">
    <property type="component" value="Unassembled WGS sequence"/>
</dbReference>
<protein>
    <submittedName>
        <fullName evidence="1">Uncharacterized protein</fullName>
    </submittedName>
</protein>
<sequence length="75" mass="8912">MLKFLAANIGAPMEKDYERERDMRDRERRSIQEWGGGGELMIRNDHQSTLKYENNGMRENIEMEVQALSKKKMIH</sequence>
<reference evidence="4" key="1">
    <citation type="journal article" date="2020" name="Genome Biol.">
        <title>Gamete binning: chromosome-level and haplotype-resolved genome assembly enabled by high-throughput single-cell sequencing of gamete genomes.</title>
        <authorList>
            <person name="Campoy J.A."/>
            <person name="Sun H."/>
            <person name="Goel M."/>
            <person name="Jiao W.-B."/>
            <person name="Folz-Donahue K."/>
            <person name="Wang N."/>
            <person name="Rubio M."/>
            <person name="Liu C."/>
            <person name="Kukat C."/>
            <person name="Ruiz D."/>
            <person name="Huettel B."/>
            <person name="Schneeberger K."/>
        </authorList>
    </citation>
    <scope>NUCLEOTIDE SEQUENCE [LARGE SCALE GENOMIC DNA]</scope>
    <source>
        <strain evidence="4">cv. Rojo Pasion</strain>
    </source>
</reference>
<proteinExistence type="predicted"/>